<feature type="domain" description="ABC transmembrane type-1" evidence="10">
    <location>
        <begin position="95"/>
        <end position="284"/>
    </location>
</feature>
<dbReference type="InterPro" id="IPR025966">
    <property type="entry name" value="OppC_N"/>
</dbReference>
<dbReference type="HOGENOM" id="CLU_028518_1_1_6"/>
<reference evidence="11 12" key="1">
    <citation type="journal article" date="2010" name="Stand. Genomic Sci.">
        <title>Complete genome sequence of Ferrimonas balearica type strain (PAT).</title>
        <authorList>
            <person name="Nolan M."/>
            <person name="Sikorski J."/>
            <person name="Davenport K."/>
            <person name="Lucas S."/>
            <person name="Glavina Del Rio T."/>
            <person name="Tice H."/>
            <person name="Cheng J."/>
            <person name="Goodwin L."/>
            <person name="Pitluck S."/>
            <person name="Liolios K."/>
            <person name="Ivanova N."/>
            <person name="Mavromatis K."/>
            <person name="Ovchinnikova G."/>
            <person name="Pati A."/>
            <person name="Chen A."/>
            <person name="Palaniappan K."/>
            <person name="Land M."/>
            <person name="Hauser L."/>
            <person name="Chang Y."/>
            <person name="Jeffries C."/>
            <person name="Tapia R."/>
            <person name="Brettin T."/>
            <person name="Detter J."/>
            <person name="Han C."/>
            <person name="Yasawong M."/>
            <person name="Rohde M."/>
            <person name="Tindall B."/>
            <person name="Goker M."/>
            <person name="Woyke T."/>
            <person name="Bristow J."/>
            <person name="Eisen J."/>
            <person name="Markowitz V."/>
            <person name="Hugenholtz P."/>
            <person name="Kyrpides N."/>
            <person name="Klenk H."/>
            <person name="Lapidus A."/>
        </authorList>
    </citation>
    <scope>NUCLEOTIDE SEQUENCE [LARGE SCALE GENOMIC DNA]</scope>
    <source>
        <strain evidence="12">DSM 9799 / CCM 4581 / KCTC 23876 / PAT</strain>
    </source>
</reference>
<comment type="subcellular location">
    <subcellularLocation>
        <location evidence="1">Cell inner membrane</location>
        <topology evidence="1">Multi-pass membrane protein</topology>
    </subcellularLocation>
    <subcellularLocation>
        <location evidence="9">Cell membrane</location>
        <topology evidence="9">Multi-pass membrane protein</topology>
    </subcellularLocation>
</comment>
<dbReference type="OrthoDB" id="9805884at2"/>
<dbReference type="InterPro" id="IPR035906">
    <property type="entry name" value="MetI-like_sf"/>
</dbReference>
<dbReference type="Gene3D" id="1.10.3720.10">
    <property type="entry name" value="MetI-like"/>
    <property type="match status" value="1"/>
</dbReference>
<sequence>MASPQLYHEDKIPSPWHLIWQHFANRPTAMLGLWCLTLVVLISVFGPLLAPYDAEFQAADALLKPPSWHAEGSVEYFLGTDDLGRDIFSRLLHGAHLTFGYAALIVLVALAAGFIIGAFSGMSEGLKSSVLGHLLDALLSLPSVVLALLIAAVLGPGLDNVFWAVGLALLPGFIRAVHNAVHDEMQKEYVMAARLDGANRWQQFRYVILPNVTDAIVVQTTLAFSNAILDIAALGFLALGAQAPSAEWGAMVNQGLDNVLSAPWTVTMPGLAILLSVLATNLVGDGLRQAIAEERG</sequence>
<dbReference type="SUPFAM" id="SSF161098">
    <property type="entry name" value="MetI-like"/>
    <property type="match status" value="1"/>
</dbReference>
<evidence type="ECO:0000256" key="2">
    <source>
        <dbReference type="ARBA" id="ARBA00022448"/>
    </source>
</evidence>
<keyword evidence="7 9" id="KW-0472">Membrane</keyword>
<evidence type="ECO:0000313" key="12">
    <source>
        <dbReference type="Proteomes" id="UP000006683"/>
    </source>
</evidence>
<accession>E1SQ20</accession>
<evidence type="ECO:0000256" key="3">
    <source>
        <dbReference type="ARBA" id="ARBA00022475"/>
    </source>
</evidence>
<dbReference type="eggNOG" id="COG4171">
    <property type="taxonomic scope" value="Bacteria"/>
</dbReference>
<dbReference type="CDD" id="cd06261">
    <property type="entry name" value="TM_PBP2"/>
    <property type="match status" value="1"/>
</dbReference>
<dbReference type="STRING" id="550540.Fbal_2590"/>
<feature type="transmembrane region" description="Helical" evidence="9">
    <location>
        <begin position="99"/>
        <end position="122"/>
    </location>
</feature>
<dbReference type="Pfam" id="PF00528">
    <property type="entry name" value="BPD_transp_1"/>
    <property type="match status" value="1"/>
</dbReference>
<organism evidence="11 12">
    <name type="scientific">Ferrimonas balearica (strain DSM 9799 / CCM 4581 / KCTC 23876 / PAT)</name>
    <dbReference type="NCBI Taxonomy" id="550540"/>
    <lineage>
        <taxon>Bacteria</taxon>
        <taxon>Pseudomonadati</taxon>
        <taxon>Pseudomonadota</taxon>
        <taxon>Gammaproteobacteria</taxon>
        <taxon>Alteromonadales</taxon>
        <taxon>Ferrimonadaceae</taxon>
        <taxon>Ferrimonas</taxon>
    </lineage>
</organism>
<dbReference type="GO" id="GO:0055085">
    <property type="term" value="P:transmembrane transport"/>
    <property type="evidence" value="ECO:0007669"/>
    <property type="project" value="InterPro"/>
</dbReference>
<evidence type="ECO:0000256" key="7">
    <source>
        <dbReference type="ARBA" id="ARBA00023136"/>
    </source>
</evidence>
<protein>
    <submittedName>
        <fullName evidence="11">Binding-protein-dependent transport systems inner membrane component</fullName>
    </submittedName>
</protein>
<feature type="transmembrane region" description="Helical" evidence="9">
    <location>
        <begin position="161"/>
        <end position="181"/>
    </location>
</feature>
<proteinExistence type="inferred from homology"/>
<evidence type="ECO:0000256" key="1">
    <source>
        <dbReference type="ARBA" id="ARBA00004429"/>
    </source>
</evidence>
<dbReference type="PANTHER" id="PTHR43386:SF5">
    <property type="entry name" value="PUTRESCINE EXPORT SYSTEM PERMEASE PROTEIN SAPC"/>
    <property type="match status" value="1"/>
</dbReference>
<dbReference type="InterPro" id="IPR050366">
    <property type="entry name" value="BP-dependent_transpt_permease"/>
</dbReference>
<dbReference type="KEGG" id="fbl:Fbal_2590"/>
<evidence type="ECO:0000256" key="4">
    <source>
        <dbReference type="ARBA" id="ARBA00022519"/>
    </source>
</evidence>
<dbReference type="GeneID" id="67182818"/>
<evidence type="ECO:0000256" key="5">
    <source>
        <dbReference type="ARBA" id="ARBA00022692"/>
    </source>
</evidence>
<keyword evidence="12" id="KW-1185">Reference proteome</keyword>
<comment type="similarity">
    <text evidence="8">Belongs to the binding-protein-dependent transport system permease family. OppBC subfamily.</text>
</comment>
<dbReference type="EMBL" id="CP002209">
    <property type="protein sequence ID" value="ADN76792.1"/>
    <property type="molecule type" value="Genomic_DNA"/>
</dbReference>
<evidence type="ECO:0000313" key="11">
    <source>
        <dbReference type="EMBL" id="ADN76792.1"/>
    </source>
</evidence>
<keyword evidence="3" id="KW-1003">Cell membrane</keyword>
<dbReference type="PROSITE" id="PS50928">
    <property type="entry name" value="ABC_TM1"/>
    <property type="match status" value="1"/>
</dbReference>
<name>E1SQ20_FERBD</name>
<dbReference type="InterPro" id="IPR000515">
    <property type="entry name" value="MetI-like"/>
</dbReference>
<keyword evidence="4" id="KW-0997">Cell inner membrane</keyword>
<dbReference type="AlphaFoldDB" id="E1SQ20"/>
<evidence type="ECO:0000256" key="9">
    <source>
        <dbReference type="RuleBase" id="RU363032"/>
    </source>
</evidence>
<keyword evidence="6 9" id="KW-1133">Transmembrane helix</keyword>
<dbReference type="GO" id="GO:0005886">
    <property type="term" value="C:plasma membrane"/>
    <property type="evidence" value="ECO:0007669"/>
    <property type="project" value="UniProtKB-SubCell"/>
</dbReference>
<dbReference type="PANTHER" id="PTHR43386">
    <property type="entry name" value="OLIGOPEPTIDE TRANSPORT SYSTEM PERMEASE PROTEIN APPC"/>
    <property type="match status" value="1"/>
</dbReference>
<dbReference type="Pfam" id="PF12911">
    <property type="entry name" value="OppC_N"/>
    <property type="match status" value="1"/>
</dbReference>
<keyword evidence="5 9" id="KW-0812">Transmembrane</keyword>
<dbReference type="Proteomes" id="UP000006683">
    <property type="component" value="Chromosome"/>
</dbReference>
<evidence type="ECO:0000256" key="6">
    <source>
        <dbReference type="ARBA" id="ARBA00022989"/>
    </source>
</evidence>
<keyword evidence="2 9" id="KW-0813">Transport</keyword>
<feature type="transmembrane region" description="Helical" evidence="9">
    <location>
        <begin position="31"/>
        <end position="50"/>
    </location>
</feature>
<dbReference type="RefSeq" id="WP_013346098.1">
    <property type="nucleotide sequence ID" value="NC_014541.1"/>
</dbReference>
<evidence type="ECO:0000256" key="8">
    <source>
        <dbReference type="ARBA" id="ARBA00024202"/>
    </source>
</evidence>
<evidence type="ECO:0000259" key="10">
    <source>
        <dbReference type="PROSITE" id="PS50928"/>
    </source>
</evidence>
<gene>
    <name evidence="11" type="ordered locus">Fbal_2590</name>
</gene>
<feature type="transmembrane region" description="Helical" evidence="9">
    <location>
        <begin position="134"/>
        <end position="155"/>
    </location>
</feature>